<dbReference type="Pfam" id="PF22725">
    <property type="entry name" value="GFO_IDH_MocA_C3"/>
    <property type="match status" value="1"/>
</dbReference>
<evidence type="ECO:0000313" key="5">
    <source>
        <dbReference type="EMBL" id="GAA0900742.1"/>
    </source>
</evidence>
<protein>
    <submittedName>
        <fullName evidence="5">Gfo/Idh/MocA family oxidoreductase</fullName>
    </submittedName>
</protein>
<feature type="domain" description="GFO/IDH/MocA-like oxidoreductase" evidence="4">
    <location>
        <begin position="128"/>
        <end position="245"/>
    </location>
</feature>
<dbReference type="PANTHER" id="PTHR42840">
    <property type="entry name" value="NAD(P)-BINDING ROSSMANN-FOLD SUPERFAMILY PROTEIN-RELATED"/>
    <property type="match status" value="1"/>
</dbReference>
<evidence type="ECO:0000259" key="4">
    <source>
        <dbReference type="Pfam" id="PF22725"/>
    </source>
</evidence>
<dbReference type="SUPFAM" id="SSF51735">
    <property type="entry name" value="NAD(P)-binding Rossmann-fold domains"/>
    <property type="match status" value="1"/>
</dbReference>
<dbReference type="SUPFAM" id="SSF55347">
    <property type="entry name" value="Glyceraldehyde-3-phosphate dehydrogenase-like, C-terminal domain"/>
    <property type="match status" value="1"/>
</dbReference>
<evidence type="ECO:0000259" key="3">
    <source>
        <dbReference type="Pfam" id="PF01408"/>
    </source>
</evidence>
<dbReference type="PANTHER" id="PTHR42840:SF3">
    <property type="entry name" value="BINDING ROSSMANN FOLD OXIDOREDUCTASE, PUTATIVE (AFU_ORTHOLOGUE AFUA_2G10240)-RELATED"/>
    <property type="match status" value="1"/>
</dbReference>
<dbReference type="InterPro" id="IPR036291">
    <property type="entry name" value="NAD(P)-bd_dom_sf"/>
</dbReference>
<keyword evidence="2" id="KW-0560">Oxidoreductase</keyword>
<proteinExistence type="inferred from homology"/>
<dbReference type="Gene3D" id="3.30.360.10">
    <property type="entry name" value="Dihydrodipicolinate Reductase, domain 2"/>
    <property type="match status" value="1"/>
</dbReference>
<name>A0ABP3YNZ4_9PSEU</name>
<evidence type="ECO:0000256" key="2">
    <source>
        <dbReference type="ARBA" id="ARBA00023002"/>
    </source>
</evidence>
<dbReference type="RefSeq" id="WP_343945730.1">
    <property type="nucleotide sequence ID" value="NZ_BAAAHP010000224.1"/>
</dbReference>
<dbReference type="InterPro" id="IPR000683">
    <property type="entry name" value="Gfo/Idh/MocA-like_OxRdtase_N"/>
</dbReference>
<evidence type="ECO:0000313" key="6">
    <source>
        <dbReference type="Proteomes" id="UP001499967"/>
    </source>
</evidence>
<dbReference type="Proteomes" id="UP001499967">
    <property type="component" value="Unassembled WGS sequence"/>
</dbReference>
<sequence>MRLGLIGLGRIGAFHAQTLTDLAAMDSLVVTDAVPALTKEVAERVGAQPAGSVAELLTAGIDGVLVAAATDTHAELVGAAVDAGLPVFCEKPLARDLAEAVAVARRVQDSGVPVQIGYPRRFDPAFLAGRAAVESGELGALHTVRSTTLDPAPPPAAYLAGSGGIFRDCAVHDFDAVRWVTGREVVEVYATGSDRGDPLFTGIGDVHTAAAILTLDDGTLGVVSNSRGNPRGYDVRLELHGTADSAAAGLDDGLPLRSLDPGVTFPAGPPHTFFMDRLAAAFRAELAAFTEVVAGTRPSPCTVEDALEVAYIAEAATLSRREHRPVRIEEVRAAA</sequence>
<accession>A0ABP3YNZ4</accession>
<feature type="domain" description="Gfo/Idh/MocA-like oxidoreductase N-terminal" evidence="3">
    <location>
        <begin position="2"/>
        <end position="118"/>
    </location>
</feature>
<reference evidence="6" key="1">
    <citation type="journal article" date="2019" name="Int. J. Syst. Evol. Microbiol.">
        <title>The Global Catalogue of Microorganisms (GCM) 10K type strain sequencing project: providing services to taxonomists for standard genome sequencing and annotation.</title>
        <authorList>
            <consortium name="The Broad Institute Genomics Platform"/>
            <consortium name="The Broad Institute Genome Sequencing Center for Infectious Disease"/>
            <person name="Wu L."/>
            <person name="Ma J."/>
        </authorList>
    </citation>
    <scope>NUCLEOTIDE SEQUENCE [LARGE SCALE GENOMIC DNA]</scope>
    <source>
        <strain evidence="6">JCM 11117</strain>
    </source>
</reference>
<gene>
    <name evidence="5" type="ORF">GCM10009559_66880</name>
</gene>
<dbReference type="Gene3D" id="3.40.50.720">
    <property type="entry name" value="NAD(P)-binding Rossmann-like Domain"/>
    <property type="match status" value="1"/>
</dbReference>
<dbReference type="InterPro" id="IPR055170">
    <property type="entry name" value="GFO_IDH_MocA-like_dom"/>
</dbReference>
<comment type="similarity">
    <text evidence="1">Belongs to the Gfo/Idh/MocA family.</text>
</comment>
<dbReference type="Pfam" id="PF01408">
    <property type="entry name" value="GFO_IDH_MocA"/>
    <property type="match status" value="1"/>
</dbReference>
<evidence type="ECO:0000256" key="1">
    <source>
        <dbReference type="ARBA" id="ARBA00010928"/>
    </source>
</evidence>
<dbReference type="EMBL" id="BAAAHP010000224">
    <property type="protein sequence ID" value="GAA0900742.1"/>
    <property type="molecule type" value="Genomic_DNA"/>
</dbReference>
<organism evidence="5 6">
    <name type="scientific">Pseudonocardia zijingensis</name>
    <dbReference type="NCBI Taxonomy" id="153376"/>
    <lineage>
        <taxon>Bacteria</taxon>
        <taxon>Bacillati</taxon>
        <taxon>Actinomycetota</taxon>
        <taxon>Actinomycetes</taxon>
        <taxon>Pseudonocardiales</taxon>
        <taxon>Pseudonocardiaceae</taxon>
        <taxon>Pseudonocardia</taxon>
    </lineage>
</organism>
<comment type="caution">
    <text evidence="5">The sequence shown here is derived from an EMBL/GenBank/DDBJ whole genome shotgun (WGS) entry which is preliminary data.</text>
</comment>
<keyword evidence="6" id="KW-1185">Reference proteome</keyword>